<dbReference type="EMBL" id="CP017146">
    <property type="protein sequence ID" value="QHO69906.1"/>
    <property type="molecule type" value="Genomic_DNA"/>
</dbReference>
<feature type="transmembrane region" description="Helical" evidence="1">
    <location>
        <begin position="79"/>
        <end position="102"/>
    </location>
</feature>
<keyword evidence="3" id="KW-1185">Reference proteome</keyword>
<accession>A0A7L5AIK5</accession>
<reference evidence="2 3" key="1">
    <citation type="submission" date="2016-09" db="EMBL/GenBank/DDBJ databases">
        <title>Complete genome sequence of microbes from the polar regions.</title>
        <authorList>
            <person name="Liao L."/>
            <person name="Chen B."/>
        </authorList>
    </citation>
    <scope>NUCLEOTIDE SEQUENCE [LARGE SCALE GENOMIC DNA]</scope>
    <source>
        <strain evidence="2 3">ZS314</strain>
    </source>
</reference>
<keyword evidence="1" id="KW-0472">Membrane</keyword>
<gene>
    <name evidence="2" type="ORF">BHD05_09885</name>
</gene>
<name>A0A7L5AIK5_9MICO</name>
<evidence type="ECO:0000313" key="3">
    <source>
        <dbReference type="Proteomes" id="UP000464507"/>
    </source>
</evidence>
<protein>
    <submittedName>
        <fullName evidence="2">Uncharacterized protein</fullName>
    </submittedName>
</protein>
<keyword evidence="1" id="KW-1133">Transmembrane helix</keyword>
<proteinExistence type="predicted"/>
<evidence type="ECO:0000313" key="2">
    <source>
        <dbReference type="EMBL" id="QHO69906.1"/>
    </source>
</evidence>
<dbReference type="RefSeq" id="WP_161886283.1">
    <property type="nucleotide sequence ID" value="NZ_CP017146.1"/>
</dbReference>
<keyword evidence="1" id="KW-0812">Transmembrane</keyword>
<sequence>MLAHDNRLRLLEAAHRVESRTGIDPLDVTHSMAVTTDSRLELLPKSIGIGLAALAGVAALVCLRFLLEPASGPGFAATAVFVLVDVLLWLSVVACVAVARAARSRRPQNERYDDAWAQFAVEVWPAPRYQPWNGARSQGSGYSRTEFLIAVRDGVPLDAYMRRAPFTRMP</sequence>
<feature type="transmembrane region" description="Helical" evidence="1">
    <location>
        <begin position="47"/>
        <end position="67"/>
    </location>
</feature>
<dbReference type="KEGG" id="mant:BHD05_09885"/>
<dbReference type="Proteomes" id="UP000464507">
    <property type="component" value="Chromosome"/>
</dbReference>
<evidence type="ECO:0000256" key="1">
    <source>
        <dbReference type="SAM" id="Phobius"/>
    </source>
</evidence>
<organism evidence="2 3">
    <name type="scientific">Marisediminicola antarctica</name>
    <dbReference type="NCBI Taxonomy" id="674079"/>
    <lineage>
        <taxon>Bacteria</taxon>
        <taxon>Bacillati</taxon>
        <taxon>Actinomycetota</taxon>
        <taxon>Actinomycetes</taxon>
        <taxon>Micrococcales</taxon>
        <taxon>Microbacteriaceae</taxon>
        <taxon>Marisediminicola</taxon>
    </lineage>
</organism>
<dbReference type="AlphaFoldDB" id="A0A7L5AIK5"/>